<organism evidence="1 2">
    <name type="scientific">Coniochaeta ligniaria NRRL 30616</name>
    <dbReference type="NCBI Taxonomy" id="1408157"/>
    <lineage>
        <taxon>Eukaryota</taxon>
        <taxon>Fungi</taxon>
        <taxon>Dikarya</taxon>
        <taxon>Ascomycota</taxon>
        <taxon>Pezizomycotina</taxon>
        <taxon>Sordariomycetes</taxon>
        <taxon>Sordariomycetidae</taxon>
        <taxon>Coniochaetales</taxon>
        <taxon>Coniochaetaceae</taxon>
        <taxon>Coniochaeta</taxon>
    </lineage>
</organism>
<dbReference type="Pfam" id="PF12796">
    <property type="entry name" value="Ank_2"/>
    <property type="match status" value="1"/>
</dbReference>
<dbReference type="Gene3D" id="1.25.40.20">
    <property type="entry name" value="Ankyrin repeat-containing domain"/>
    <property type="match status" value="1"/>
</dbReference>
<reference evidence="1 2" key="1">
    <citation type="submission" date="2016-10" db="EMBL/GenBank/DDBJ databases">
        <title>Draft genome sequence of Coniochaeta ligniaria NRRL30616, a lignocellulolytic fungus for bioabatement of inhibitors in plant biomass hydrolysates.</title>
        <authorList>
            <consortium name="DOE Joint Genome Institute"/>
            <person name="Jimenez D.J."/>
            <person name="Hector R.E."/>
            <person name="Riley R."/>
            <person name="Sun H."/>
            <person name="Grigoriev I.V."/>
            <person name="Van Elsas J.D."/>
            <person name="Nichols N.N."/>
        </authorList>
    </citation>
    <scope>NUCLEOTIDE SEQUENCE [LARGE SCALE GENOMIC DNA]</scope>
    <source>
        <strain evidence="1 2">NRRL 30616</strain>
    </source>
</reference>
<dbReference type="SUPFAM" id="SSF48403">
    <property type="entry name" value="Ankyrin repeat"/>
    <property type="match status" value="1"/>
</dbReference>
<keyword evidence="2" id="KW-1185">Reference proteome</keyword>
<dbReference type="InterPro" id="IPR002110">
    <property type="entry name" value="Ankyrin_rpt"/>
</dbReference>
<dbReference type="Proteomes" id="UP000182658">
    <property type="component" value="Unassembled WGS sequence"/>
</dbReference>
<dbReference type="AlphaFoldDB" id="A0A1J7JH26"/>
<dbReference type="OrthoDB" id="426293at2759"/>
<dbReference type="EMBL" id="KV875095">
    <property type="protein sequence ID" value="OIW32665.1"/>
    <property type="molecule type" value="Genomic_DNA"/>
</dbReference>
<dbReference type="InterPro" id="IPR036770">
    <property type="entry name" value="Ankyrin_rpt-contain_sf"/>
</dbReference>
<proteinExistence type="predicted"/>
<name>A0A1J7JH26_9PEZI</name>
<evidence type="ECO:0008006" key="3">
    <source>
        <dbReference type="Google" id="ProtNLM"/>
    </source>
</evidence>
<dbReference type="STRING" id="1408157.A0A1J7JH26"/>
<dbReference type="InParanoid" id="A0A1J7JH26"/>
<gene>
    <name evidence="1" type="ORF">CONLIGDRAFT_642363</name>
</gene>
<evidence type="ECO:0000313" key="1">
    <source>
        <dbReference type="EMBL" id="OIW32665.1"/>
    </source>
</evidence>
<evidence type="ECO:0000313" key="2">
    <source>
        <dbReference type="Proteomes" id="UP000182658"/>
    </source>
</evidence>
<accession>A0A1J7JH26</accession>
<sequence>MAEGADFPTACEQADLETIARLFEDHGKSCTRDEGWDEDLQRGLYRAAYDGRTEVVEFLLSHGVEASDTIAMAATRHLPVFQMLVKHGFDMNSTEVKVAPSPLRQVNGRAILFV</sequence>
<protein>
    <recommendedName>
        <fullName evidence="3">Ankyrin</fullName>
    </recommendedName>
</protein>